<evidence type="ECO:0000259" key="8">
    <source>
        <dbReference type="PROSITE" id="PS51918"/>
    </source>
</evidence>
<dbReference type="PROSITE" id="PS51332">
    <property type="entry name" value="B12_BINDING"/>
    <property type="match status" value="1"/>
</dbReference>
<proteinExistence type="predicted"/>
<dbReference type="InterPro" id="IPR023404">
    <property type="entry name" value="rSAM_horseshoe"/>
</dbReference>
<dbReference type="SFLD" id="SFLDG01217">
    <property type="entry name" value="B12-binding_methylthiotransfer"/>
    <property type="match status" value="1"/>
</dbReference>
<reference evidence="9" key="1">
    <citation type="submission" date="2007-06" db="EMBL/GenBank/DDBJ databases">
        <title>Complete sequence of Methanococcus aeolicus Nankai-3.</title>
        <authorList>
            <consortium name="US DOE Joint Genome Institute"/>
            <person name="Copeland A."/>
            <person name="Lucas S."/>
            <person name="Lapidus A."/>
            <person name="Barry K."/>
            <person name="Glavina del Rio T."/>
            <person name="Dalin E."/>
            <person name="Tice H."/>
            <person name="Pitluck S."/>
            <person name="Chain P."/>
            <person name="Malfatti S."/>
            <person name="Shin M."/>
            <person name="Vergez L."/>
            <person name="Schmutz J."/>
            <person name="Larimer F."/>
            <person name="Land M."/>
            <person name="Hauser L."/>
            <person name="Kyrpides N."/>
            <person name="Lykidis A."/>
            <person name="Sieprawska-Lupa M."/>
            <person name="Whitman W.B."/>
            <person name="Richardson P."/>
        </authorList>
    </citation>
    <scope>NUCLEOTIDE SEQUENCE [LARGE SCALE GENOMIC DNA]</scope>
    <source>
        <strain evidence="9">Nankai-3</strain>
    </source>
</reference>
<protein>
    <submittedName>
        <fullName evidence="9">Radical SAM domain protein</fullName>
    </submittedName>
</protein>
<dbReference type="STRING" id="419665.Maeo_0800"/>
<dbReference type="InterPro" id="IPR007197">
    <property type="entry name" value="rSAM"/>
</dbReference>
<evidence type="ECO:0000256" key="6">
    <source>
        <dbReference type="ARBA" id="ARBA00023014"/>
    </source>
</evidence>
<name>A6UV61_META3</name>
<dbReference type="SUPFAM" id="SSF102114">
    <property type="entry name" value="Radical SAM enzymes"/>
    <property type="match status" value="1"/>
</dbReference>
<evidence type="ECO:0000256" key="4">
    <source>
        <dbReference type="ARBA" id="ARBA00022723"/>
    </source>
</evidence>
<sequence length="455" mass="51226">MKNNNKNNNKIKITIYSPNYYTYGAMVIGGALQKSNTKYNIKLIKNIDDNNLKLLLKSDFVLLSLYSTSQIIDENLKNIVNFIKRKSKNTKIFVGGPVSAYPEIILGELPVDGVIIGEGELITPNIIEGSKEGLAYRDINNNEIIINTPKLKKLETLHADLLIPNNIANQSIRGANVYIETHRGCIGNCTFCQVPKFFGKEIRSKPLDEVLNEVKQFKKRGVKRIAISGGTGSLYNFKKEVNKSMFIELLEEVSNIIGAKNLSVPDMRVDYVDEDTLNAIKKYTIGWVFFGLESGSDNILKSMKKGVSVKKNLNSIELAKQCSVKVGGSFIVGAPNEKEIDHLLTKDFIVDAELDDIFVSMAEPIPKTELCNLVLDTDIKNNPSFKPHNGQYKKLNLTEGEARCFDLMLHSENWKSNPNMITKQLYSILLNESKKDGKNIRNITELIFKYDKYLI</sequence>
<dbReference type="InterPro" id="IPR023979">
    <property type="entry name" value="CHP04014_B12-bd/rSAM"/>
</dbReference>
<dbReference type="InterPro" id="IPR006158">
    <property type="entry name" value="Cobalamin-bd"/>
</dbReference>
<dbReference type="PANTHER" id="PTHR43409">
    <property type="entry name" value="ANAEROBIC MAGNESIUM-PROTOPORPHYRIN IX MONOMETHYL ESTER CYCLASE-RELATED"/>
    <property type="match status" value="1"/>
</dbReference>
<keyword evidence="3" id="KW-0949">S-adenosyl-L-methionine</keyword>
<feature type="domain" description="Radical SAM core" evidence="8">
    <location>
        <begin position="171"/>
        <end position="416"/>
    </location>
</feature>
<dbReference type="InterPro" id="IPR058240">
    <property type="entry name" value="rSAM_sf"/>
</dbReference>
<dbReference type="HOGENOM" id="CLU_600805_0_0_2"/>
<keyword evidence="6" id="KW-0411">Iron-sulfur</keyword>
<dbReference type="GO" id="GO:0051539">
    <property type="term" value="F:4 iron, 4 sulfur cluster binding"/>
    <property type="evidence" value="ECO:0007669"/>
    <property type="project" value="UniProtKB-KW"/>
</dbReference>
<dbReference type="GO" id="GO:0046872">
    <property type="term" value="F:metal ion binding"/>
    <property type="evidence" value="ECO:0007669"/>
    <property type="project" value="UniProtKB-KW"/>
</dbReference>
<dbReference type="PANTHER" id="PTHR43409:SF17">
    <property type="entry name" value="METHYLTHIOTRANSFERASE MJ0865-RELATED"/>
    <property type="match status" value="1"/>
</dbReference>
<dbReference type="Proteomes" id="UP000001106">
    <property type="component" value="Chromosome"/>
</dbReference>
<dbReference type="RefSeq" id="WP_011973515.1">
    <property type="nucleotide sequence ID" value="NC_009635.1"/>
</dbReference>
<dbReference type="eggNOG" id="arCOG01356">
    <property type="taxonomic scope" value="Archaea"/>
</dbReference>
<evidence type="ECO:0000313" key="9">
    <source>
        <dbReference type="EMBL" id="ABR56383.1"/>
    </source>
</evidence>
<evidence type="ECO:0000256" key="1">
    <source>
        <dbReference type="ARBA" id="ARBA00001966"/>
    </source>
</evidence>
<dbReference type="GO" id="GO:0003824">
    <property type="term" value="F:catalytic activity"/>
    <property type="evidence" value="ECO:0007669"/>
    <property type="project" value="InterPro"/>
</dbReference>
<keyword evidence="2" id="KW-0004">4Fe-4S</keyword>
<evidence type="ECO:0000256" key="2">
    <source>
        <dbReference type="ARBA" id="ARBA00022485"/>
    </source>
</evidence>
<dbReference type="AlphaFoldDB" id="A6UV61"/>
<dbReference type="SFLD" id="SFLDS00029">
    <property type="entry name" value="Radical_SAM"/>
    <property type="match status" value="1"/>
</dbReference>
<dbReference type="Gene3D" id="3.80.30.20">
    <property type="entry name" value="tm_1862 like domain"/>
    <property type="match status" value="1"/>
</dbReference>
<evidence type="ECO:0000259" key="7">
    <source>
        <dbReference type="PROSITE" id="PS51332"/>
    </source>
</evidence>
<comment type="cofactor">
    <cofactor evidence="1">
        <name>[4Fe-4S] cluster</name>
        <dbReference type="ChEBI" id="CHEBI:49883"/>
    </cofactor>
</comment>
<evidence type="ECO:0000256" key="3">
    <source>
        <dbReference type="ARBA" id="ARBA00022691"/>
    </source>
</evidence>
<dbReference type="InterPro" id="IPR020612">
    <property type="entry name" value="Methylthiotransferase_CS"/>
</dbReference>
<dbReference type="CDD" id="cd01335">
    <property type="entry name" value="Radical_SAM"/>
    <property type="match status" value="1"/>
</dbReference>
<keyword evidence="4" id="KW-0479">Metal-binding</keyword>
<feature type="domain" description="B12-binding" evidence="7">
    <location>
        <begin position="8"/>
        <end position="137"/>
    </location>
</feature>
<keyword evidence="5" id="KW-0408">Iron</keyword>
<dbReference type="PROSITE" id="PS01278">
    <property type="entry name" value="MTTASE_RADICAL"/>
    <property type="match status" value="1"/>
</dbReference>
<dbReference type="GeneID" id="5327745"/>
<dbReference type="PROSITE" id="PS51918">
    <property type="entry name" value="RADICAL_SAM"/>
    <property type="match status" value="1"/>
</dbReference>
<dbReference type="KEGG" id="mae:Maeo_0800"/>
<organism evidence="9 10">
    <name type="scientific">Methanococcus aeolicus (strain ATCC BAA-1280 / DSM 17508 / OCM 812 / Nankai-3)</name>
    <dbReference type="NCBI Taxonomy" id="419665"/>
    <lineage>
        <taxon>Archaea</taxon>
        <taxon>Methanobacteriati</taxon>
        <taxon>Methanobacteriota</taxon>
        <taxon>Methanomada group</taxon>
        <taxon>Methanococci</taxon>
        <taxon>Methanococcales</taxon>
        <taxon>Methanococcaceae</taxon>
        <taxon>Methanococcus</taxon>
    </lineage>
</organism>
<dbReference type="EMBL" id="CP000743">
    <property type="protein sequence ID" value="ABR56383.1"/>
    <property type="molecule type" value="Genomic_DNA"/>
</dbReference>
<dbReference type="SMART" id="SM00729">
    <property type="entry name" value="Elp3"/>
    <property type="match status" value="1"/>
</dbReference>
<dbReference type="SFLD" id="SFLDG01082">
    <property type="entry name" value="B12-binding_domain_containing"/>
    <property type="match status" value="1"/>
</dbReference>
<evidence type="ECO:0000313" key="10">
    <source>
        <dbReference type="Proteomes" id="UP000001106"/>
    </source>
</evidence>
<accession>A6UV61</accession>
<dbReference type="InterPro" id="IPR051198">
    <property type="entry name" value="BchE-like"/>
</dbReference>
<keyword evidence="10" id="KW-1185">Reference proteome</keyword>
<dbReference type="NCBIfam" id="TIGR04014">
    <property type="entry name" value="B12_SAM_MJ_0865"/>
    <property type="match status" value="1"/>
</dbReference>
<dbReference type="Gene3D" id="3.40.50.280">
    <property type="entry name" value="Cobalamin-binding domain"/>
    <property type="match status" value="1"/>
</dbReference>
<gene>
    <name evidence="9" type="ordered locus">Maeo_0800</name>
</gene>
<dbReference type="InterPro" id="IPR006638">
    <property type="entry name" value="Elp3/MiaA/NifB-like_rSAM"/>
</dbReference>
<evidence type="ECO:0000256" key="5">
    <source>
        <dbReference type="ARBA" id="ARBA00023004"/>
    </source>
</evidence>
<dbReference type="GO" id="GO:0031419">
    <property type="term" value="F:cobalamin binding"/>
    <property type="evidence" value="ECO:0007669"/>
    <property type="project" value="InterPro"/>
</dbReference>
<dbReference type="Pfam" id="PF04055">
    <property type="entry name" value="Radical_SAM"/>
    <property type="match status" value="1"/>
</dbReference>